<feature type="compositionally biased region" description="Low complexity" evidence="1">
    <location>
        <begin position="70"/>
        <end position="82"/>
    </location>
</feature>
<feature type="transmembrane region" description="Helical" evidence="2">
    <location>
        <begin position="22"/>
        <end position="45"/>
    </location>
</feature>
<accession>J3MC25</accession>
<dbReference type="AlphaFoldDB" id="J3MC25"/>
<dbReference type="OMA" id="QADPFEW"/>
<sequence length="213" mass="22037">MDLLEQPLEAVAFRLYSLPEAAAAGAAAWTCLAAVLAAAAAAGIWRLRAATPAAMISGDTSFGEDRLGRDTSSSAAAGAATAGRGGGGGRGGEPLASSSPSPKERYTAYYRDSCCVGCCDLDDEEVVEEEEEEEEDDDDCGMDGPPSETMPFEWEIVRSLPLSPTASAEVCRYRDTAPLGGSVVRLWDQAAGGSLTAASPRRRGRPGGVVPAF</sequence>
<proteinExistence type="predicted"/>
<name>J3MC25_ORYBR</name>
<dbReference type="Proteomes" id="UP000006038">
    <property type="component" value="Chromosome 6"/>
</dbReference>
<feature type="compositionally biased region" description="Acidic residues" evidence="1">
    <location>
        <begin position="125"/>
        <end position="141"/>
    </location>
</feature>
<protein>
    <submittedName>
        <fullName evidence="3">Uncharacterized protein</fullName>
    </submittedName>
</protein>
<dbReference type="HOGENOM" id="CLU_1311658_0_0_1"/>
<dbReference type="eggNOG" id="ENOG502R5C6">
    <property type="taxonomic scope" value="Eukaryota"/>
</dbReference>
<dbReference type="Gramene" id="OB06G15690.1">
    <property type="protein sequence ID" value="OB06G15690.1"/>
    <property type="gene ID" value="OB06G15690"/>
</dbReference>
<dbReference type="PANTHER" id="PTHR36369">
    <property type="entry name" value="TRANSMEMBRANE PROTEIN"/>
    <property type="match status" value="1"/>
</dbReference>
<organism evidence="3">
    <name type="scientific">Oryza brachyantha</name>
    <name type="common">malo sina</name>
    <dbReference type="NCBI Taxonomy" id="4533"/>
    <lineage>
        <taxon>Eukaryota</taxon>
        <taxon>Viridiplantae</taxon>
        <taxon>Streptophyta</taxon>
        <taxon>Embryophyta</taxon>
        <taxon>Tracheophyta</taxon>
        <taxon>Spermatophyta</taxon>
        <taxon>Magnoliopsida</taxon>
        <taxon>Liliopsida</taxon>
        <taxon>Poales</taxon>
        <taxon>Poaceae</taxon>
        <taxon>BOP clade</taxon>
        <taxon>Oryzoideae</taxon>
        <taxon>Oryzeae</taxon>
        <taxon>Oryzinae</taxon>
        <taxon>Oryza</taxon>
    </lineage>
</organism>
<dbReference type="EnsemblPlants" id="OB06G15690.1">
    <property type="protein sequence ID" value="OB06G15690.1"/>
    <property type="gene ID" value="OB06G15690"/>
</dbReference>
<feature type="compositionally biased region" description="Gly residues" evidence="1">
    <location>
        <begin position="83"/>
        <end position="92"/>
    </location>
</feature>
<dbReference type="PANTHER" id="PTHR36369:SF3">
    <property type="entry name" value="OS06G0196200 PROTEIN"/>
    <property type="match status" value="1"/>
</dbReference>
<keyword evidence="2" id="KW-0812">Transmembrane</keyword>
<feature type="region of interest" description="Disordered" evidence="1">
    <location>
        <begin position="125"/>
        <end position="148"/>
    </location>
</feature>
<evidence type="ECO:0000256" key="2">
    <source>
        <dbReference type="SAM" id="Phobius"/>
    </source>
</evidence>
<keyword evidence="4" id="KW-1185">Reference proteome</keyword>
<evidence type="ECO:0000256" key="1">
    <source>
        <dbReference type="SAM" id="MobiDB-lite"/>
    </source>
</evidence>
<keyword evidence="2" id="KW-0472">Membrane</keyword>
<reference evidence="3" key="2">
    <citation type="submission" date="2013-04" db="UniProtKB">
        <authorList>
            <consortium name="EnsemblPlants"/>
        </authorList>
    </citation>
    <scope>IDENTIFICATION</scope>
</reference>
<reference evidence="3" key="1">
    <citation type="journal article" date="2013" name="Nat. Commun.">
        <title>Whole-genome sequencing of Oryza brachyantha reveals mechanisms underlying Oryza genome evolution.</title>
        <authorList>
            <person name="Chen J."/>
            <person name="Huang Q."/>
            <person name="Gao D."/>
            <person name="Wang J."/>
            <person name="Lang Y."/>
            <person name="Liu T."/>
            <person name="Li B."/>
            <person name="Bai Z."/>
            <person name="Luis Goicoechea J."/>
            <person name="Liang C."/>
            <person name="Chen C."/>
            <person name="Zhang W."/>
            <person name="Sun S."/>
            <person name="Liao Y."/>
            <person name="Zhang X."/>
            <person name="Yang L."/>
            <person name="Song C."/>
            <person name="Wang M."/>
            <person name="Shi J."/>
            <person name="Liu G."/>
            <person name="Liu J."/>
            <person name="Zhou H."/>
            <person name="Zhou W."/>
            <person name="Yu Q."/>
            <person name="An N."/>
            <person name="Chen Y."/>
            <person name="Cai Q."/>
            <person name="Wang B."/>
            <person name="Liu B."/>
            <person name="Min J."/>
            <person name="Huang Y."/>
            <person name="Wu H."/>
            <person name="Li Z."/>
            <person name="Zhang Y."/>
            <person name="Yin Y."/>
            <person name="Song W."/>
            <person name="Jiang J."/>
            <person name="Jackson S.A."/>
            <person name="Wing R.A."/>
            <person name="Wang J."/>
            <person name="Chen M."/>
        </authorList>
    </citation>
    <scope>NUCLEOTIDE SEQUENCE [LARGE SCALE GENOMIC DNA]</scope>
    <source>
        <strain evidence="3">cv. IRGC 101232</strain>
    </source>
</reference>
<evidence type="ECO:0000313" key="4">
    <source>
        <dbReference type="Proteomes" id="UP000006038"/>
    </source>
</evidence>
<feature type="region of interest" description="Disordered" evidence="1">
    <location>
        <begin position="65"/>
        <end position="103"/>
    </location>
</feature>
<evidence type="ECO:0000313" key="3">
    <source>
        <dbReference type="EnsemblPlants" id="OB06G15690.1"/>
    </source>
</evidence>
<keyword evidence="2" id="KW-1133">Transmembrane helix</keyword>